<evidence type="ECO:0000256" key="2">
    <source>
        <dbReference type="SAM" id="MobiDB-lite"/>
    </source>
</evidence>
<dbReference type="CDD" id="cd00616">
    <property type="entry name" value="AHBA_syn"/>
    <property type="match status" value="1"/>
</dbReference>
<accession>L9XID0</accession>
<dbReference type="GO" id="GO:0030170">
    <property type="term" value="F:pyridoxal phosphate binding"/>
    <property type="evidence" value="ECO:0007669"/>
    <property type="project" value="TreeGrafter"/>
</dbReference>
<dbReference type="eggNOG" id="arCOG00118">
    <property type="taxonomic scope" value="Archaea"/>
</dbReference>
<evidence type="ECO:0000313" key="3">
    <source>
        <dbReference type="EMBL" id="ELY61470.1"/>
    </source>
</evidence>
<dbReference type="InterPro" id="IPR015424">
    <property type="entry name" value="PyrdxlP-dep_Trfase"/>
</dbReference>
<dbReference type="PATRIC" id="fig|1227497.3.peg.294"/>
<reference evidence="3 4" key="1">
    <citation type="journal article" date="2014" name="PLoS Genet.">
        <title>Phylogenetically driven sequencing of extremely halophilic archaea reveals strategies for static and dynamic osmo-response.</title>
        <authorList>
            <person name="Becker E.A."/>
            <person name="Seitzer P.M."/>
            <person name="Tritt A."/>
            <person name="Larsen D."/>
            <person name="Krusor M."/>
            <person name="Yao A.I."/>
            <person name="Wu D."/>
            <person name="Madern D."/>
            <person name="Eisen J.A."/>
            <person name="Darling A.E."/>
            <person name="Facciotti M.T."/>
        </authorList>
    </citation>
    <scope>NUCLEOTIDE SEQUENCE [LARGE SCALE GENOMIC DNA]</scope>
    <source>
        <strain evidence="3 4">DSM 10524</strain>
    </source>
</reference>
<dbReference type="InterPro" id="IPR015422">
    <property type="entry name" value="PyrdxlP-dep_Trfase_small"/>
</dbReference>
<dbReference type="PIRSF" id="PIRSF000390">
    <property type="entry name" value="PLP_StrS"/>
    <property type="match status" value="1"/>
</dbReference>
<dbReference type="EMBL" id="AOIB01000005">
    <property type="protein sequence ID" value="ELY61470.1"/>
    <property type="molecule type" value="Genomic_DNA"/>
</dbReference>
<dbReference type="InterPro" id="IPR015421">
    <property type="entry name" value="PyrdxlP-dep_Trfase_major"/>
</dbReference>
<feature type="compositionally biased region" description="Acidic residues" evidence="2">
    <location>
        <begin position="1"/>
        <end position="10"/>
    </location>
</feature>
<dbReference type="GO" id="GO:0008483">
    <property type="term" value="F:transaminase activity"/>
    <property type="evidence" value="ECO:0007669"/>
    <property type="project" value="UniProtKB-KW"/>
</dbReference>
<protein>
    <submittedName>
        <fullName evidence="3">DegT/DnrJ/EryC1/StrS aminotransferase</fullName>
    </submittedName>
</protein>
<keyword evidence="1" id="KW-0663">Pyridoxal phosphate</keyword>
<feature type="region of interest" description="Disordered" evidence="2">
    <location>
        <begin position="1"/>
        <end position="21"/>
    </location>
</feature>
<evidence type="ECO:0000313" key="4">
    <source>
        <dbReference type="Proteomes" id="UP000011688"/>
    </source>
</evidence>
<dbReference type="Pfam" id="PF01041">
    <property type="entry name" value="DegT_DnrJ_EryC1"/>
    <property type="match status" value="1"/>
</dbReference>
<comment type="caution">
    <text evidence="3">The sequence shown here is derived from an EMBL/GenBank/DDBJ whole genome shotgun (WGS) entry which is preliminary data.</text>
</comment>
<proteinExistence type="inferred from homology"/>
<sequence length="408" mass="44804">MVGTEREDESTGWSTVTDEYPIATGGSFPGKERVLAEFERMLDGDARLTMGDHCRAFEREFADYVGREYGIVTNSCTSGLETVFRALEGRGEEVIVPIQTFAANASSVLTAGYEPRFADIEPDDHNISLESVAELIGDDTAAVVAVHFAGNVCERTAELRDLCEAHDAVLIEDCSHAHGATIDGRPAGSIGHAACFSFYATKVLTTGEGGMVLTDDDELARRVAAIRNRGLDPDADDPRFTELGSNYRLSEFAAVLGRSQLEHVEAFVAYRNEIARIYDDRLSELAEQGIAEPISPPPSVRSSYWRYPVALEAGCDRTRVRDRLEAEGITIDWAYDPPLHRQPFVTDRYDTDGVASEGTAAMGRHVCLPIHRDLSLEDAKHVGERAVRAIRRARSEPTTAAKQGYESR</sequence>
<dbReference type="AlphaFoldDB" id="L9XID0"/>
<dbReference type="Gene3D" id="3.90.1150.10">
    <property type="entry name" value="Aspartate Aminotransferase, domain 1"/>
    <property type="match status" value="1"/>
</dbReference>
<dbReference type="Proteomes" id="UP000011688">
    <property type="component" value="Unassembled WGS sequence"/>
</dbReference>
<dbReference type="STRING" id="1227497.C491_01392"/>
<comment type="similarity">
    <text evidence="1">Belongs to the DegT/DnrJ/EryC1 family.</text>
</comment>
<dbReference type="GO" id="GO:0000271">
    <property type="term" value="P:polysaccharide biosynthetic process"/>
    <property type="evidence" value="ECO:0007669"/>
    <property type="project" value="TreeGrafter"/>
</dbReference>
<dbReference type="SUPFAM" id="SSF53383">
    <property type="entry name" value="PLP-dependent transferases"/>
    <property type="match status" value="1"/>
</dbReference>
<dbReference type="RefSeq" id="WP_005553182.1">
    <property type="nucleotide sequence ID" value="NZ_AOIB01000005.1"/>
</dbReference>
<organism evidence="3 4">
    <name type="scientific">Natronococcus amylolyticus DSM 10524</name>
    <dbReference type="NCBI Taxonomy" id="1227497"/>
    <lineage>
        <taxon>Archaea</taxon>
        <taxon>Methanobacteriati</taxon>
        <taxon>Methanobacteriota</taxon>
        <taxon>Stenosarchaea group</taxon>
        <taxon>Halobacteria</taxon>
        <taxon>Halobacteriales</taxon>
        <taxon>Natrialbaceae</taxon>
        <taxon>Natronococcus</taxon>
    </lineage>
</organism>
<dbReference type="PANTHER" id="PTHR30244:SF34">
    <property type="entry name" value="DTDP-4-AMINO-4,6-DIDEOXYGALACTOSE TRANSAMINASE"/>
    <property type="match status" value="1"/>
</dbReference>
<keyword evidence="3" id="KW-0808">Transferase</keyword>
<keyword evidence="3" id="KW-0032">Aminotransferase</keyword>
<dbReference type="InterPro" id="IPR000653">
    <property type="entry name" value="DegT/StrS_aminotransferase"/>
</dbReference>
<gene>
    <name evidence="3" type="ORF">C491_01392</name>
</gene>
<dbReference type="PANTHER" id="PTHR30244">
    <property type="entry name" value="TRANSAMINASE"/>
    <property type="match status" value="1"/>
</dbReference>
<evidence type="ECO:0000256" key="1">
    <source>
        <dbReference type="RuleBase" id="RU004508"/>
    </source>
</evidence>
<dbReference type="Gene3D" id="3.40.640.10">
    <property type="entry name" value="Type I PLP-dependent aspartate aminotransferase-like (Major domain)"/>
    <property type="match status" value="1"/>
</dbReference>
<keyword evidence="4" id="KW-1185">Reference proteome</keyword>
<name>L9XID0_9EURY</name>